<dbReference type="PANTHER" id="PTHR46580:SF4">
    <property type="entry name" value="ATP_GTP-BINDING PROTEIN"/>
    <property type="match status" value="1"/>
</dbReference>
<feature type="chain" id="PRO_5044350177" evidence="2">
    <location>
        <begin position="34"/>
        <end position="394"/>
    </location>
</feature>
<dbReference type="InterPro" id="IPR028994">
    <property type="entry name" value="Integrin_alpha_N"/>
</dbReference>
<gene>
    <name evidence="3" type="ORF">AB5J54_36855</name>
</gene>
<sequence>MRTPLFRRLAASAGALGLTSLGLLGAGAAPAQAAVSDCPTGYFCAWANTDSTGSMFKTQSSKATLGTWDNKFRLIINRTPGFACTFNEPNYVDGAGRYGNDGYTTSIASRSVSSVKIVRTIRECEGPAYPYWLTETSPTAAGFGDMNGDRRADVLVRDLVGRLWFLPGDGNGRLVGTGGWNAFDAMVRHGDFSRDNREDVIVREASTGRLWLYPGTGTGGLGTRRLIGAGGWNGMSRIAAFGDLTGDARADLLAVEKSTGRLWLYPGTSPGTLGARKLLGNGGWNGMNALAGVGDMNGDGRADLYAREASTGKLWLYPGRAGALGSRVLVGSGGWNGMPAIIANGDWSGDGRPDLIATKAEDGMLYRYAGTGSGGLGAGDWLGGGDWRDLNGAF</sequence>
<dbReference type="Gene3D" id="2.130.10.130">
    <property type="entry name" value="Integrin alpha, N-terminal"/>
    <property type="match status" value="1"/>
</dbReference>
<dbReference type="InterPro" id="IPR013517">
    <property type="entry name" value="FG-GAP"/>
</dbReference>
<evidence type="ECO:0000256" key="2">
    <source>
        <dbReference type="SAM" id="SignalP"/>
    </source>
</evidence>
<name>A0AB39TB35_9ACTN</name>
<evidence type="ECO:0000313" key="3">
    <source>
        <dbReference type="EMBL" id="XDQ75753.1"/>
    </source>
</evidence>
<dbReference type="EMBL" id="CP163444">
    <property type="protein sequence ID" value="XDQ75753.1"/>
    <property type="molecule type" value="Genomic_DNA"/>
</dbReference>
<accession>A0AB39TB35</accession>
<reference evidence="3" key="1">
    <citation type="submission" date="2024-07" db="EMBL/GenBank/DDBJ databases">
        <authorList>
            <person name="Yu S.T."/>
        </authorList>
    </citation>
    <scope>NUCLEOTIDE SEQUENCE</scope>
    <source>
        <strain evidence="3">R44</strain>
    </source>
</reference>
<evidence type="ECO:0000256" key="1">
    <source>
        <dbReference type="ARBA" id="ARBA00022729"/>
    </source>
</evidence>
<dbReference type="Pfam" id="PF03995">
    <property type="entry name" value="Inhibitor_I36"/>
    <property type="match status" value="1"/>
</dbReference>
<dbReference type="SUPFAM" id="SSF69318">
    <property type="entry name" value="Integrin alpha N-terminal domain"/>
    <property type="match status" value="1"/>
</dbReference>
<dbReference type="Pfam" id="PF13517">
    <property type="entry name" value="FG-GAP_3"/>
    <property type="match status" value="2"/>
</dbReference>
<keyword evidence="1 2" id="KW-0732">Signal</keyword>
<protein>
    <submittedName>
        <fullName evidence="3">FG-GAP-like repeat-containing protein</fullName>
    </submittedName>
</protein>
<dbReference type="PANTHER" id="PTHR46580">
    <property type="entry name" value="SENSOR KINASE-RELATED"/>
    <property type="match status" value="1"/>
</dbReference>
<dbReference type="AlphaFoldDB" id="A0AB39TB35"/>
<dbReference type="RefSeq" id="WP_369148284.1">
    <property type="nucleotide sequence ID" value="NZ_CP163444.1"/>
</dbReference>
<feature type="signal peptide" evidence="2">
    <location>
        <begin position="1"/>
        <end position="33"/>
    </location>
</feature>
<proteinExistence type="predicted"/>
<organism evidence="3">
    <name type="scientific">Streptomyces sp. R44</name>
    <dbReference type="NCBI Taxonomy" id="3238633"/>
    <lineage>
        <taxon>Bacteria</taxon>
        <taxon>Bacillati</taxon>
        <taxon>Actinomycetota</taxon>
        <taxon>Actinomycetes</taxon>
        <taxon>Kitasatosporales</taxon>
        <taxon>Streptomycetaceae</taxon>
        <taxon>Streptomyces</taxon>
    </lineage>
</organism>